<dbReference type="Proteomes" id="UP000501690">
    <property type="component" value="Linkage Group LG3"/>
</dbReference>
<evidence type="ECO:0000313" key="1">
    <source>
        <dbReference type="EMBL" id="QCD86425.1"/>
    </source>
</evidence>
<sequence>MSFRAQLKECHVLNPYPELKSRDTFRATSHGTPASRPLKYHQSLVDHAHPKQAKHLCLSNIAWLYSRVARGTTLPNRLAGNKCRQAPSASDATVLVSIPWRDNLYRQAPHTSILYWFCTYRLAVKHHC</sequence>
<name>A0A4D6LDL3_VIGUN</name>
<keyword evidence="2" id="KW-1185">Reference proteome</keyword>
<dbReference type="AlphaFoldDB" id="A0A4D6LDL3"/>
<dbReference type="EMBL" id="CP039347">
    <property type="protein sequence ID" value="QCD86425.1"/>
    <property type="molecule type" value="Genomic_DNA"/>
</dbReference>
<accession>A0A4D6LDL3</accession>
<evidence type="ECO:0000313" key="2">
    <source>
        <dbReference type="Proteomes" id="UP000501690"/>
    </source>
</evidence>
<proteinExistence type="predicted"/>
<protein>
    <submittedName>
        <fullName evidence="1">Uncharacterized protein</fullName>
    </submittedName>
</protein>
<gene>
    <name evidence="1" type="ORF">DEO72_LG3g947</name>
</gene>
<organism evidence="1 2">
    <name type="scientific">Vigna unguiculata</name>
    <name type="common">Cowpea</name>
    <dbReference type="NCBI Taxonomy" id="3917"/>
    <lineage>
        <taxon>Eukaryota</taxon>
        <taxon>Viridiplantae</taxon>
        <taxon>Streptophyta</taxon>
        <taxon>Embryophyta</taxon>
        <taxon>Tracheophyta</taxon>
        <taxon>Spermatophyta</taxon>
        <taxon>Magnoliopsida</taxon>
        <taxon>eudicotyledons</taxon>
        <taxon>Gunneridae</taxon>
        <taxon>Pentapetalae</taxon>
        <taxon>rosids</taxon>
        <taxon>fabids</taxon>
        <taxon>Fabales</taxon>
        <taxon>Fabaceae</taxon>
        <taxon>Papilionoideae</taxon>
        <taxon>50 kb inversion clade</taxon>
        <taxon>NPAAA clade</taxon>
        <taxon>indigoferoid/millettioid clade</taxon>
        <taxon>Phaseoleae</taxon>
        <taxon>Vigna</taxon>
    </lineage>
</organism>
<reference evidence="1 2" key="1">
    <citation type="submission" date="2019-04" db="EMBL/GenBank/DDBJ databases">
        <title>An improved genome assembly and genetic linkage map for asparagus bean, Vigna unguiculata ssp. sesquipedialis.</title>
        <authorList>
            <person name="Xia Q."/>
            <person name="Zhang R."/>
            <person name="Dong Y."/>
        </authorList>
    </citation>
    <scope>NUCLEOTIDE SEQUENCE [LARGE SCALE GENOMIC DNA]</scope>
    <source>
        <tissue evidence="1">Leaf</tissue>
    </source>
</reference>